<dbReference type="EMBL" id="VBPA01000392">
    <property type="protein sequence ID" value="TMQ68667.1"/>
    <property type="molecule type" value="Genomic_DNA"/>
</dbReference>
<dbReference type="Proteomes" id="UP000319836">
    <property type="component" value="Unassembled WGS sequence"/>
</dbReference>
<name>A0A538TYE0_UNCEI</name>
<feature type="compositionally biased region" description="Polar residues" evidence="1">
    <location>
        <begin position="34"/>
        <end position="44"/>
    </location>
</feature>
<protein>
    <submittedName>
        <fullName evidence="2">Uncharacterized protein</fullName>
    </submittedName>
</protein>
<evidence type="ECO:0000313" key="2">
    <source>
        <dbReference type="EMBL" id="TMQ68667.1"/>
    </source>
</evidence>
<evidence type="ECO:0000313" key="3">
    <source>
        <dbReference type="Proteomes" id="UP000319836"/>
    </source>
</evidence>
<accession>A0A538TYE0</accession>
<evidence type="ECO:0000256" key="1">
    <source>
        <dbReference type="SAM" id="MobiDB-lite"/>
    </source>
</evidence>
<gene>
    <name evidence="2" type="ORF">E6K80_14050</name>
</gene>
<comment type="caution">
    <text evidence="2">The sequence shown here is derived from an EMBL/GenBank/DDBJ whole genome shotgun (WGS) entry which is preliminary data.</text>
</comment>
<organism evidence="2 3">
    <name type="scientific">Eiseniibacteriota bacterium</name>
    <dbReference type="NCBI Taxonomy" id="2212470"/>
    <lineage>
        <taxon>Bacteria</taxon>
        <taxon>Candidatus Eiseniibacteriota</taxon>
    </lineage>
</organism>
<dbReference type="AlphaFoldDB" id="A0A538TYE0"/>
<sequence>MSVSPCTLDCPRSRAISRATSASGGPAAHPALVTKSTSHGTRPNTAHRAG</sequence>
<feature type="region of interest" description="Disordered" evidence="1">
    <location>
        <begin position="17"/>
        <end position="50"/>
    </location>
</feature>
<reference evidence="2 3" key="1">
    <citation type="journal article" date="2019" name="Nat. Microbiol.">
        <title>Mediterranean grassland soil C-N compound turnover is dependent on rainfall and depth, and is mediated by genomically divergent microorganisms.</title>
        <authorList>
            <person name="Diamond S."/>
            <person name="Andeer P.F."/>
            <person name="Li Z."/>
            <person name="Crits-Christoph A."/>
            <person name="Burstein D."/>
            <person name="Anantharaman K."/>
            <person name="Lane K.R."/>
            <person name="Thomas B.C."/>
            <person name="Pan C."/>
            <person name="Northen T.R."/>
            <person name="Banfield J.F."/>
        </authorList>
    </citation>
    <scope>NUCLEOTIDE SEQUENCE [LARGE SCALE GENOMIC DNA]</scope>
    <source>
        <strain evidence="2">WS_10</strain>
    </source>
</reference>
<proteinExistence type="predicted"/>